<evidence type="ECO:0000313" key="1">
    <source>
        <dbReference type="EMBL" id="CAA9535865.1"/>
    </source>
</evidence>
<proteinExistence type="predicted"/>
<dbReference type="EMBL" id="CADCVN010001525">
    <property type="protein sequence ID" value="CAA9535865.1"/>
    <property type="molecule type" value="Genomic_DNA"/>
</dbReference>
<protein>
    <recommendedName>
        <fullName evidence="2">Fe2OG dioxygenase domain-containing protein</fullName>
    </recommendedName>
</protein>
<reference evidence="1" key="1">
    <citation type="submission" date="2020-02" db="EMBL/GenBank/DDBJ databases">
        <authorList>
            <person name="Meier V. D."/>
        </authorList>
    </citation>
    <scope>NUCLEOTIDE SEQUENCE</scope>
    <source>
        <strain evidence="1">AVDCRST_MAG96</strain>
    </source>
</reference>
<gene>
    <name evidence="1" type="ORF">AVDCRST_MAG96-3902</name>
</gene>
<accession>A0A6J4TYP2</accession>
<sequence>MTWRLKQVISLPSQVAWWVSNIPFFEENLLYPQYQKALQEHESKLPILDSMDSKIVDELESKGFCVTSLEALGLPNTPEFFKSAKKLAQELREISLLPENEDKYEILATSEQLMKYKELFHWGLNERLLNIVERYIGLPVAYDGLLFVKSIADGREIGARAWHRDRECRRMIKVCVYLNDVTDEGGPFQCLQPELNSLLCSTVKQRYQSVFNEELKSLHPDPATGITTCTGKSGTVFFVDTAKYYHRGQPPTRFNRNAIFFSYFSRRPWHPFFCQRSPFSKKQLNYLTADASTHQHDSTHWKDALPWFIRLIPRSRI</sequence>
<dbReference type="SUPFAM" id="SSF51197">
    <property type="entry name" value="Clavaminate synthase-like"/>
    <property type="match status" value="1"/>
</dbReference>
<evidence type="ECO:0008006" key="2">
    <source>
        <dbReference type="Google" id="ProtNLM"/>
    </source>
</evidence>
<dbReference type="AlphaFoldDB" id="A0A6J4TYP2"/>
<dbReference type="Gene3D" id="2.60.120.620">
    <property type="entry name" value="q2cbj1_9rhob like domain"/>
    <property type="match status" value="1"/>
</dbReference>
<organism evidence="1">
    <name type="scientific">uncultured Segetibacter sp</name>
    <dbReference type="NCBI Taxonomy" id="481133"/>
    <lineage>
        <taxon>Bacteria</taxon>
        <taxon>Pseudomonadati</taxon>
        <taxon>Bacteroidota</taxon>
        <taxon>Chitinophagia</taxon>
        <taxon>Chitinophagales</taxon>
        <taxon>Chitinophagaceae</taxon>
        <taxon>Segetibacter</taxon>
        <taxon>environmental samples</taxon>
    </lineage>
</organism>
<name>A0A6J4TYP2_9BACT</name>